<dbReference type="InterPro" id="IPR024975">
    <property type="entry name" value="NOV_C"/>
</dbReference>
<feature type="compositionally biased region" description="Basic and acidic residues" evidence="1">
    <location>
        <begin position="398"/>
        <end position="411"/>
    </location>
</feature>
<evidence type="ECO:0000256" key="1">
    <source>
        <dbReference type="SAM" id="MobiDB-lite"/>
    </source>
</evidence>
<dbReference type="EMBL" id="HG996475">
    <property type="protein sequence ID" value="CAG1863692.1"/>
    <property type="molecule type" value="Genomic_DNA"/>
</dbReference>
<dbReference type="Gene3D" id="3.30.565.10">
    <property type="entry name" value="Histidine kinase-like ATPase, C-terminal domain"/>
    <property type="match status" value="1"/>
</dbReference>
<proteinExistence type="predicted"/>
<dbReference type="InterPro" id="IPR052957">
    <property type="entry name" value="Auxin_embryo_med"/>
</dbReference>
<evidence type="ECO:0000259" key="3">
    <source>
        <dbReference type="Pfam" id="PF25794"/>
    </source>
</evidence>
<feature type="region of interest" description="Disordered" evidence="1">
    <location>
        <begin position="274"/>
        <end position="298"/>
    </location>
</feature>
<feature type="compositionally biased region" description="Gly residues" evidence="1">
    <location>
        <begin position="11"/>
        <end position="20"/>
    </location>
</feature>
<organism evidence="4">
    <name type="scientific">Musa acuminata subsp. malaccensis</name>
    <name type="common">Wild banana</name>
    <name type="synonym">Musa malaccensis</name>
    <dbReference type="NCBI Taxonomy" id="214687"/>
    <lineage>
        <taxon>Eukaryota</taxon>
        <taxon>Viridiplantae</taxon>
        <taxon>Streptophyta</taxon>
        <taxon>Embryophyta</taxon>
        <taxon>Tracheophyta</taxon>
        <taxon>Spermatophyta</taxon>
        <taxon>Magnoliopsida</taxon>
        <taxon>Liliopsida</taxon>
        <taxon>Zingiberales</taxon>
        <taxon>Musaceae</taxon>
        <taxon>Musa</taxon>
    </lineage>
</organism>
<dbReference type="Pfam" id="PF25794">
    <property type="entry name" value="SACS"/>
    <property type="match status" value="1"/>
</dbReference>
<evidence type="ECO:0000259" key="2">
    <source>
        <dbReference type="Pfam" id="PF13020"/>
    </source>
</evidence>
<gene>
    <name evidence="4" type="ORF">GSMUA_19360.1</name>
</gene>
<protein>
    <submittedName>
        <fullName evidence="4">(wild Malaysian banana) hypothetical protein</fullName>
    </submittedName>
</protein>
<feature type="compositionally biased region" description="Basic residues" evidence="1">
    <location>
        <begin position="412"/>
        <end position="422"/>
    </location>
</feature>
<feature type="region of interest" description="Disordered" evidence="1">
    <location>
        <begin position="332"/>
        <end position="424"/>
    </location>
</feature>
<feature type="region of interest" description="Disordered" evidence="1">
    <location>
        <begin position="1"/>
        <end position="23"/>
    </location>
</feature>
<name>A0A8D7BAP6_MUSAM</name>
<dbReference type="InterPro" id="IPR036890">
    <property type="entry name" value="HATPase_C_sf"/>
</dbReference>
<sequence length="2748" mass="310249">MYRPPPYNRSGGRGGGGVGGFRHPSLPPQNLNFAFPGNLQGHVNPPNPFQNPSFLQPPFLPYLQNPFFPQPNPSPNPQALLDRVNAAATKAHRDLVAAGESVSSWKVSQAALLALKIDSWSALGFQIQDVPSLHSLIVTEGKISAFIHCFLGARRITSLYDLEVAVCKNEGVERFEELGLGPLLRHPLVEHYFSLASDVTDIFKITTEEIIDSLKTFMEKHKKTIMVEEFLDFLAENKLVSSKEKLCVRIQSLGLHISYIREAKKAEKATISKCFDENKHSAPQNRKRNSSQPPNMRLQKQVLEKRFGLLSKRIQTFSSRWDDFSGKHIRFESSDSDDVDDDVNYDDDDGNDDDSFENDKGFMCQNQSSHDRDNGKRVSSCPYPSTTEEMVRLGLRPETTKKSTPDSDKSTKSRGKKSCDKKRKFEEKKGHSSCKLLKKDSIKSNGLERLHESTLASVDIEKFITTWKEACREHSITEVLDMMVDFYAPTVTQKRRLKRILLSHPGVVLLNIAITSIKHGMVDSLYDSLQAFGEAELSATKSGFSAEMIYIGGTVNKETAMINANESTNGLSKSVTVDDIIKKISDYLELENSVDRESALHSGRILWLLKQLCNCESWLVTHFSVDKFSSFGYGNFLEFLERYASLLPRELYQFLNEVPFDPSSVYFSMREQQLRAMLCQADYNWIKDCSMSKVDAFVLLKRQFPTTSFHIVGDKSDKCFSNLIKCQEDNHGPGCVLFSAALLGKQWSVSEHDEKMIHQQAYTSGTSAFDNAIECLLAAPMLSDLLSWSHWDLVYAPSFGPLIDWLLNDFHTKELSCIATRDGKLIRIASSATVDEFLEALIQLSSFQVALKLLSLLSLYRGTSHAPLSLLKCYAQRAMDVIIRNFIDSSEAARENSIDTSYLQDLPTFRGDFNILPCSGDFQVISQFTQESMLGKSISKMNKAFAVIARIILECLGLLPSEFWNFAADILVSGLRFFTKQAPLVILNECNQPDQRLMLHDIGFSLGVTEWVQDYHDFSSTTVMNSRTSKPTYSLCSESGVDGDHTPELFVNPSFSNDNFHISIRNDVPFPRKNNESFSGGKQKESVDLHPGCQKECDDDFNMKILTGVTIDNSSMPDYKKMQDATTIIEAIRREEFGLDRNLNDKESCLLKKQHARLGRALHCLSQELYSQDSHLLLELVQNADDNVYLHSVEPTLVFILQETGIVVLNNEVGFSADNIRALCDIGNSTKKGSSAGYIGHKGIGFKSVFRVTDAPEIHSNGFHVKFDISEGQIGFVLPTVISPCNMDMLKELLSGEDIQADFTSWSTGIILPFRSKLVRGTTMSSIISMFSDLHPSLLLFLHRLRCIRFKNMLNNTSIVLRRETMDDGIVKVSHGNESMSWLVVSKKLQASVIRQGARTTEIAMAFTLQESEGGEYRPLLSQQPAFAFLPLRNYGLKFILQGDFILPSSREEVDGDSAWNQWLLSEFPALFVSAEQSFCSLPCYRENPGKAVTAYMSFVPLAGEVHGFFSHLPHMIISKLRMSNCLLLDGPSLVWVLPCRTLRGWDEKFHLLLSDRLLQKHLGLGYLNKDVILSDTLAKALGVQNYGPKVLIDLISSLSRSRDGINSLGLNWLSSWFIILYSALSSQSSVQFSANIRMESDLLKTLRKIPLIPLSDGSYASMNDGPIWLPCDICGAGTEGKQYQNDFPRLYDKLRIVNPLLFSAPDITTNYMEQKKVDNLIQMLYKIGVQQLSSHEVIKSHILCALDKETKQDEDNSWKIEYLSFIMGHLQLPCASCESEKEDIIAELRKRSIVLTNAGYRCPDNEPIHFSKEYGNPVDICKLSTLDFQWLEVDLAYLKHPSTRSLSSVPTIWRDFFRELGVTDFVQISCVKKHAADVLLSVGPICDKDLMIETSFINDWESSELNYLLSILSAEKCRDKCIYLLEVLDKMWDNYYSGKTKSFVISKSSGYKKPIESSFMKSIRNIGWIASSMDLELHQSKDLFFDCEEIRSVLGNMVPYAVPQVITSKLLLKEIGFKTQLSHDDALTMLNYWRVSKAPFLASVNQMSKFYTFIWDGVATSRLNINKEFISSCFIFVPFLNTSTSKNATYGTFLSPKDVFWHDPTGCVEKVKEVLQCIQKRKSDFLPCEMLSSVYPGLREFFVQVCHVHEVPPFGSYLQILLQLSSVTLPSQAAHAVFRVFLRWSDDVKSGLVKSKDILDLRNDLHNLESRVLPTMQDKWVSLHSSFGLVCWADDEDLKLQFKHSNGIDFLQFGELNNEEKEMLSGKIAELFKKLGLPALSEVVFREAIFYGTRDNNEKMSLINWVLPYAQRYIYKLYPDKYSNLKQFGLEKLIQLQVVVVEKLFYKHSLRGGGNTSKKRFECCCLLQGSVLYATHTADSHSIFLELSRFFFDGSAELHFANFLHMVTTMAESGSSIDQTEFFIVNSQKVPRLPDEEPVWSLSSAVEELDSITQPILAPCSNAEQNASIPQRKPGICPSWPPTDWKTAPDFSHARRYPLWSRPGMESYSGSEVQLRNPPGLTTQVEVLPDPIEIDEDWVVEKGLASKSSSVLQDDSGILKEETQLVDSFDALDSQVNSVSETKNEKIDPSVRPGPDLSLKILSSSLERANICLQTLDDQQTRRTGRLGEIIAYNYLNRKMGPNMVKWVNEQTESGLPYDLIIGQESREYVEVKTTRYASKNWFEVSVREWQFASEMGNSFTIAHVALSGEKKASITLLKNPLKLCHQNALRLAIFMSTQIRDSVVCS</sequence>
<dbReference type="SUPFAM" id="SSF55874">
    <property type="entry name" value="ATPase domain of HSP90 chaperone/DNA topoisomerase II/histidine kinase"/>
    <property type="match status" value="1"/>
</dbReference>
<dbReference type="PANTHER" id="PTHR32387:SF0">
    <property type="entry name" value="PROTEIN NO VEIN"/>
    <property type="match status" value="1"/>
</dbReference>
<accession>A0A8D7BAP6</accession>
<dbReference type="Pfam" id="PF13020">
    <property type="entry name" value="NOV_C"/>
    <property type="match status" value="1"/>
</dbReference>
<dbReference type="NCBIfam" id="NF047352">
    <property type="entry name" value="P_loop_sacsin"/>
    <property type="match status" value="1"/>
</dbReference>
<dbReference type="PANTHER" id="PTHR32387">
    <property type="entry name" value="WU:FJ29H11"/>
    <property type="match status" value="1"/>
</dbReference>
<evidence type="ECO:0000313" key="4">
    <source>
        <dbReference type="EMBL" id="CAG1863692.1"/>
    </source>
</evidence>
<dbReference type="InterPro" id="IPR058210">
    <property type="entry name" value="SACS/Nov_dom"/>
</dbReference>
<reference evidence="4" key="1">
    <citation type="submission" date="2021-03" db="EMBL/GenBank/DDBJ databases">
        <authorList>
            <consortium name="Genoscope - CEA"/>
            <person name="William W."/>
        </authorList>
    </citation>
    <scope>NUCLEOTIDE SEQUENCE</scope>
    <source>
        <strain evidence="4">Doubled-haploid Pahang</strain>
    </source>
</reference>
<feature type="domain" description="Protein NO VEIN C-terminal" evidence="2">
    <location>
        <begin position="2629"/>
        <end position="2713"/>
    </location>
</feature>
<feature type="domain" description="Sacsin/Nov" evidence="3">
    <location>
        <begin position="1170"/>
        <end position="1268"/>
    </location>
</feature>
<feature type="compositionally biased region" description="Acidic residues" evidence="1">
    <location>
        <begin position="334"/>
        <end position="356"/>
    </location>
</feature>